<proteinExistence type="predicted"/>
<evidence type="ECO:0000313" key="2">
    <source>
        <dbReference type="EMBL" id="RKR89916.1"/>
    </source>
</evidence>
<feature type="transmembrane region" description="Helical" evidence="1">
    <location>
        <begin position="62"/>
        <end position="80"/>
    </location>
</feature>
<dbReference type="AlphaFoldDB" id="A0A495JLN0"/>
<name>A0A495JLN0_9ACTN</name>
<feature type="transmembrane region" description="Helical" evidence="1">
    <location>
        <begin position="6"/>
        <end position="26"/>
    </location>
</feature>
<keyword evidence="1" id="KW-0472">Membrane</keyword>
<dbReference type="EMBL" id="RBKT01000001">
    <property type="protein sequence ID" value="RKR89916.1"/>
    <property type="molecule type" value="Genomic_DNA"/>
</dbReference>
<keyword evidence="1" id="KW-1133">Transmembrane helix</keyword>
<feature type="transmembrane region" description="Helical" evidence="1">
    <location>
        <begin position="38"/>
        <end position="56"/>
    </location>
</feature>
<dbReference type="Proteomes" id="UP000277671">
    <property type="component" value="Unassembled WGS sequence"/>
</dbReference>
<dbReference type="RefSeq" id="WP_121158293.1">
    <property type="nucleotide sequence ID" value="NZ_RBKT01000001.1"/>
</dbReference>
<reference evidence="2 3" key="1">
    <citation type="submission" date="2018-10" db="EMBL/GenBank/DDBJ databases">
        <title>Sequencing the genomes of 1000 actinobacteria strains.</title>
        <authorList>
            <person name="Klenk H.-P."/>
        </authorList>
    </citation>
    <scope>NUCLEOTIDE SEQUENCE [LARGE SCALE GENOMIC DNA]</scope>
    <source>
        <strain evidence="2 3">DSM 45175</strain>
    </source>
</reference>
<protein>
    <submittedName>
        <fullName evidence="2">Uncharacterized protein</fullName>
    </submittedName>
</protein>
<keyword evidence="3" id="KW-1185">Reference proteome</keyword>
<evidence type="ECO:0000256" key="1">
    <source>
        <dbReference type="SAM" id="Phobius"/>
    </source>
</evidence>
<dbReference type="OrthoDB" id="3402655at2"/>
<evidence type="ECO:0000313" key="3">
    <source>
        <dbReference type="Proteomes" id="UP000277671"/>
    </source>
</evidence>
<gene>
    <name evidence="2" type="ORF">BDK92_4276</name>
</gene>
<keyword evidence="1" id="KW-0812">Transmembrane</keyword>
<comment type="caution">
    <text evidence="2">The sequence shown here is derived from an EMBL/GenBank/DDBJ whole genome shotgun (WGS) entry which is preliminary data.</text>
</comment>
<sequence>MWAFWLFMYFLATIPTMLVLGLVYRFTRSIRVQRASEIVVLSAGMALLPLMIERALDKPVVWLAVAVLAVVVVGWAIFIVRNWNSNRPSMT</sequence>
<organism evidence="2 3">
    <name type="scientific">Micromonospora pisi</name>
    <dbReference type="NCBI Taxonomy" id="589240"/>
    <lineage>
        <taxon>Bacteria</taxon>
        <taxon>Bacillati</taxon>
        <taxon>Actinomycetota</taxon>
        <taxon>Actinomycetes</taxon>
        <taxon>Micromonosporales</taxon>
        <taxon>Micromonosporaceae</taxon>
        <taxon>Micromonospora</taxon>
    </lineage>
</organism>
<accession>A0A495JLN0</accession>